<evidence type="ECO:0000313" key="5">
    <source>
        <dbReference type="EMBL" id="VDM97959.1"/>
    </source>
</evidence>
<feature type="domain" description="EGF-like" evidence="4">
    <location>
        <begin position="268"/>
        <end position="304"/>
    </location>
</feature>
<keyword evidence="1 2" id="KW-1015">Disulfide bond</keyword>
<dbReference type="CDD" id="cd00110">
    <property type="entry name" value="LamG"/>
    <property type="match status" value="2"/>
</dbReference>
<dbReference type="Proteomes" id="UP000276776">
    <property type="component" value="Unassembled WGS sequence"/>
</dbReference>
<dbReference type="PANTHER" id="PTHR15036">
    <property type="entry name" value="PIKACHURIN-LIKE PROTEIN"/>
    <property type="match status" value="1"/>
</dbReference>
<dbReference type="SUPFAM" id="SSF49899">
    <property type="entry name" value="Concanavalin A-like lectins/glucanases"/>
    <property type="match status" value="2"/>
</dbReference>
<reference evidence="5 6" key="2">
    <citation type="submission" date="2018-11" db="EMBL/GenBank/DDBJ databases">
        <authorList>
            <consortium name="Pathogen Informatics"/>
        </authorList>
    </citation>
    <scope>NUCLEOTIDE SEQUENCE [LARGE SCALE GENOMIC DNA]</scope>
</reference>
<accession>A0A0N5CPL6</accession>
<feature type="domain" description="Laminin G" evidence="3">
    <location>
        <begin position="1"/>
        <end position="58"/>
    </location>
</feature>
<proteinExistence type="predicted"/>
<evidence type="ECO:0000313" key="7">
    <source>
        <dbReference type="WBParaSite" id="TCLT_0000216301-mRNA-1"/>
    </source>
</evidence>
<dbReference type="Pfam" id="PF02210">
    <property type="entry name" value="Laminin_G_2"/>
    <property type="match status" value="2"/>
</dbReference>
<dbReference type="WBParaSite" id="TCLT_0000216301-mRNA-1">
    <property type="protein sequence ID" value="TCLT_0000216301-mRNA-1"/>
    <property type="gene ID" value="TCLT_0000216301"/>
</dbReference>
<dbReference type="InterPro" id="IPR013320">
    <property type="entry name" value="ConA-like_dom_sf"/>
</dbReference>
<dbReference type="PROSITE" id="PS00022">
    <property type="entry name" value="EGF_1"/>
    <property type="match status" value="1"/>
</dbReference>
<dbReference type="Gene3D" id="2.60.120.200">
    <property type="match status" value="2"/>
</dbReference>
<evidence type="ECO:0000259" key="3">
    <source>
        <dbReference type="PROSITE" id="PS50025"/>
    </source>
</evidence>
<dbReference type="PROSITE" id="PS50025">
    <property type="entry name" value="LAM_G_DOMAIN"/>
    <property type="match status" value="3"/>
</dbReference>
<reference evidence="7" key="1">
    <citation type="submission" date="2016-04" db="UniProtKB">
        <authorList>
            <consortium name="WormBaseParasite"/>
        </authorList>
    </citation>
    <scope>IDENTIFICATION</scope>
</reference>
<dbReference type="InterPro" id="IPR000742">
    <property type="entry name" value="EGF"/>
</dbReference>
<evidence type="ECO:0000259" key="4">
    <source>
        <dbReference type="PROSITE" id="PS50026"/>
    </source>
</evidence>
<dbReference type="SMART" id="SM00282">
    <property type="entry name" value="LamG"/>
    <property type="match status" value="2"/>
</dbReference>
<dbReference type="GO" id="GO:0016020">
    <property type="term" value="C:membrane"/>
    <property type="evidence" value="ECO:0007669"/>
    <property type="project" value="UniProtKB-SubCell"/>
</dbReference>
<sequence>METGICVGGAPKNVRNLSIQTSTVNGFQGCIKHVAVNNIILFDTNLRINQAMEPLQFCEDGNMKRDDEFNRTAWNSYPDATSTQSITPSTSKIVSPMNYVAQFDEISFVKVRAPNDYNIYLELVFLAKPQKPNGLVYFLVSNHHFFAVYLQNAYLLIYNAYTNGYQTLRYDYSSQHPLSLDKWHRIDDQQYMENRFEKNLEINDKESNGFIYIGGAPNNKIPSNLPIRNGFSGCLKMVIFLKYKIYQNGQAIDLLLDTLVTQNVNPCGWDVCTKSSCKRQAECFPYRAAPHCKCQFPTYGALCEKNYTVPVTQFRFEKFSYLKLFNHNIMKYLTDESLNLKFMILIRNSTHYHSPHSEDQILIYTGEHVSVGDYMSLMLSSRNELKLTVDLGSGPIALTHPTILKADGIWRSITLLRHGRRITLSVDEVSISSESVGPSTELNVYDALYIGGLHRMKSPHLTGFTGCIRDIQIGHYVLASLADATEAVNIMECLR</sequence>
<gene>
    <name evidence="5" type="ORF">TCLT_LOCUS2164</name>
</gene>
<protein>
    <submittedName>
        <fullName evidence="7">LAM_G_DOMAIN domain-containing protein</fullName>
    </submittedName>
</protein>
<dbReference type="OrthoDB" id="10014052at2759"/>
<dbReference type="InterPro" id="IPR001791">
    <property type="entry name" value="Laminin_G"/>
</dbReference>
<organism evidence="7">
    <name type="scientific">Thelazia callipaeda</name>
    <name type="common">Oriental eyeworm</name>
    <name type="synonym">Parasitic nematode</name>
    <dbReference type="NCBI Taxonomy" id="103827"/>
    <lineage>
        <taxon>Eukaryota</taxon>
        <taxon>Metazoa</taxon>
        <taxon>Ecdysozoa</taxon>
        <taxon>Nematoda</taxon>
        <taxon>Chromadorea</taxon>
        <taxon>Rhabditida</taxon>
        <taxon>Spirurina</taxon>
        <taxon>Spiruromorpha</taxon>
        <taxon>Thelazioidea</taxon>
        <taxon>Thelaziidae</taxon>
        <taxon>Thelazia</taxon>
    </lineage>
</organism>
<feature type="domain" description="Laminin G" evidence="3">
    <location>
        <begin position="95"/>
        <end position="267"/>
    </location>
</feature>
<dbReference type="AlphaFoldDB" id="A0A0N5CPL6"/>
<dbReference type="PANTHER" id="PTHR15036:SF85">
    <property type="entry name" value="SP2353, ISOFORM A"/>
    <property type="match status" value="1"/>
</dbReference>
<comment type="caution">
    <text evidence="2">Lacks conserved residue(s) required for the propagation of feature annotation.</text>
</comment>
<dbReference type="STRING" id="103827.A0A0N5CPL6"/>
<name>A0A0N5CPL6_THECL</name>
<keyword evidence="2" id="KW-0245">EGF-like domain</keyword>
<dbReference type="InterPro" id="IPR050372">
    <property type="entry name" value="Neurexin-related_CASP"/>
</dbReference>
<feature type="domain" description="Laminin G" evidence="3">
    <location>
        <begin position="311"/>
        <end position="493"/>
    </location>
</feature>
<evidence type="ECO:0000256" key="2">
    <source>
        <dbReference type="PROSITE-ProRule" id="PRU00076"/>
    </source>
</evidence>
<dbReference type="PROSITE" id="PS50026">
    <property type="entry name" value="EGF_3"/>
    <property type="match status" value="1"/>
</dbReference>
<feature type="disulfide bond" evidence="2">
    <location>
        <begin position="294"/>
        <end position="303"/>
    </location>
</feature>
<evidence type="ECO:0000313" key="6">
    <source>
        <dbReference type="Proteomes" id="UP000276776"/>
    </source>
</evidence>
<dbReference type="OMA" id="NIRECGT"/>
<dbReference type="EMBL" id="UYYF01000386">
    <property type="protein sequence ID" value="VDM97959.1"/>
    <property type="molecule type" value="Genomic_DNA"/>
</dbReference>
<evidence type="ECO:0000256" key="1">
    <source>
        <dbReference type="ARBA" id="ARBA00023157"/>
    </source>
</evidence>
<keyword evidence="6" id="KW-1185">Reference proteome</keyword>